<dbReference type="CDD" id="cd19696">
    <property type="entry name" value="bHLH-PAS_AhR_like"/>
    <property type="match status" value="1"/>
</dbReference>
<dbReference type="EMBL" id="AMQM01000806">
    <property type="status" value="NOT_ANNOTATED_CDS"/>
    <property type="molecule type" value="Genomic_DNA"/>
</dbReference>
<feature type="region of interest" description="Disordered" evidence="7">
    <location>
        <begin position="133"/>
        <end position="159"/>
    </location>
</feature>
<dbReference type="NCBIfam" id="TIGR00229">
    <property type="entry name" value="sensory_box"/>
    <property type="match status" value="1"/>
</dbReference>
<dbReference type="GO" id="GO:0006805">
    <property type="term" value="P:xenobiotic metabolic process"/>
    <property type="evidence" value="ECO:0007669"/>
    <property type="project" value="InterPro"/>
</dbReference>
<reference evidence="12" key="1">
    <citation type="submission" date="2012-12" db="EMBL/GenBank/DDBJ databases">
        <authorList>
            <person name="Hellsten U."/>
            <person name="Grimwood J."/>
            <person name="Chapman J.A."/>
            <person name="Shapiro H."/>
            <person name="Aerts A."/>
            <person name="Otillar R.P."/>
            <person name="Terry A.Y."/>
            <person name="Boore J.L."/>
            <person name="Simakov O."/>
            <person name="Marletaz F."/>
            <person name="Cho S.-J."/>
            <person name="Edsinger-Gonzales E."/>
            <person name="Havlak P."/>
            <person name="Kuo D.-H."/>
            <person name="Larsson T."/>
            <person name="Lv J."/>
            <person name="Arendt D."/>
            <person name="Savage R."/>
            <person name="Osoegawa K."/>
            <person name="de Jong P."/>
            <person name="Lindberg D.R."/>
            <person name="Seaver E.C."/>
            <person name="Weisblat D.A."/>
            <person name="Putnam N.H."/>
            <person name="Grigoriev I.V."/>
            <person name="Rokhsar D.S."/>
        </authorList>
    </citation>
    <scope>NUCLEOTIDE SEQUENCE</scope>
</reference>
<dbReference type="EMBL" id="KB096742">
    <property type="protein sequence ID" value="ESO02145.1"/>
    <property type="molecule type" value="Genomic_DNA"/>
</dbReference>
<feature type="domain" description="BHLH" evidence="9">
    <location>
        <begin position="1"/>
        <end position="48"/>
    </location>
</feature>
<dbReference type="Gene3D" id="4.10.280.10">
    <property type="entry name" value="Helix-loop-helix DNA-binding domain"/>
    <property type="match status" value="1"/>
</dbReference>
<comment type="subcellular location">
    <subcellularLocation>
        <location evidence="1">Nucleus</location>
    </subcellularLocation>
</comment>
<dbReference type="SUPFAM" id="SSF55785">
    <property type="entry name" value="PYP-like sensor domain (PAS domain)"/>
    <property type="match status" value="1"/>
</dbReference>
<dbReference type="CDD" id="cd00130">
    <property type="entry name" value="PAS"/>
    <property type="match status" value="1"/>
</dbReference>
<evidence type="ECO:0000259" key="9">
    <source>
        <dbReference type="PROSITE" id="PS50888"/>
    </source>
</evidence>
<gene>
    <name evidence="11" type="primary">20213903</name>
    <name evidence="10" type="ORF">HELRODRAFT_66382</name>
</gene>
<sequence>TNPSKRHRERLNFELERLANLLPFEKSVISKLDKLSILRLAVSYLRSKNYFQSIFCESSPHYNHGNYNYNDHHSVHSGHQALNGFLMMVTDDGEIFYVSETVEQYLGFHQSDIIHQSVLDLIHSEDRAEFRKHLKPSPSSSSLLPSSSFMPSSSSSSTSGLCYMRKLI</sequence>
<dbReference type="Pfam" id="PF00010">
    <property type="entry name" value="HLH"/>
    <property type="match status" value="1"/>
</dbReference>
<dbReference type="CTD" id="20213903"/>
<dbReference type="OrthoDB" id="7788762at2759"/>
<keyword evidence="2" id="KW-0677">Repeat</keyword>
<dbReference type="HOGENOM" id="CLU_1590523_0_0_1"/>
<dbReference type="Gene3D" id="3.30.450.20">
    <property type="entry name" value="PAS domain"/>
    <property type="match status" value="1"/>
</dbReference>
<evidence type="ECO:0000313" key="10">
    <source>
        <dbReference type="EMBL" id="ESO02145.1"/>
    </source>
</evidence>
<evidence type="ECO:0000313" key="11">
    <source>
        <dbReference type="EnsemblMetazoa" id="HelroP66382"/>
    </source>
</evidence>
<keyword evidence="4" id="KW-0238">DNA-binding</keyword>
<evidence type="ECO:0000256" key="5">
    <source>
        <dbReference type="ARBA" id="ARBA00023163"/>
    </source>
</evidence>
<dbReference type="GO" id="GO:0046983">
    <property type="term" value="F:protein dimerization activity"/>
    <property type="evidence" value="ECO:0007669"/>
    <property type="project" value="InterPro"/>
</dbReference>
<evidence type="ECO:0008006" key="13">
    <source>
        <dbReference type="Google" id="ProtNLM"/>
    </source>
</evidence>
<evidence type="ECO:0000256" key="7">
    <source>
        <dbReference type="SAM" id="MobiDB-lite"/>
    </source>
</evidence>
<keyword evidence="3" id="KW-0805">Transcription regulation</keyword>
<feature type="domain" description="PAS" evidence="8">
    <location>
        <begin position="80"/>
        <end position="141"/>
    </location>
</feature>
<reference evidence="10 12" key="2">
    <citation type="journal article" date="2013" name="Nature">
        <title>Insights into bilaterian evolution from three spiralian genomes.</title>
        <authorList>
            <person name="Simakov O."/>
            <person name="Marletaz F."/>
            <person name="Cho S.J."/>
            <person name="Edsinger-Gonzales E."/>
            <person name="Havlak P."/>
            <person name="Hellsten U."/>
            <person name="Kuo D.H."/>
            <person name="Larsson T."/>
            <person name="Lv J."/>
            <person name="Arendt D."/>
            <person name="Savage R."/>
            <person name="Osoegawa K."/>
            <person name="de Jong P."/>
            <person name="Grimwood J."/>
            <person name="Chapman J.A."/>
            <person name="Shapiro H."/>
            <person name="Aerts A."/>
            <person name="Otillar R.P."/>
            <person name="Terry A.Y."/>
            <person name="Boore J.L."/>
            <person name="Grigoriev I.V."/>
            <person name="Lindberg D.R."/>
            <person name="Seaver E.C."/>
            <person name="Weisblat D.A."/>
            <person name="Putnam N.H."/>
            <person name="Rokhsar D.S."/>
        </authorList>
    </citation>
    <scope>NUCLEOTIDE SEQUENCE</scope>
</reference>
<dbReference type="InterPro" id="IPR036638">
    <property type="entry name" value="HLH_DNA-bd_sf"/>
</dbReference>
<evidence type="ECO:0000259" key="8">
    <source>
        <dbReference type="PROSITE" id="PS50112"/>
    </source>
</evidence>
<dbReference type="SUPFAM" id="SSF47459">
    <property type="entry name" value="HLH, helix-loop-helix DNA-binding domain"/>
    <property type="match status" value="1"/>
</dbReference>
<dbReference type="AlphaFoldDB" id="T1FYK5"/>
<dbReference type="InterPro" id="IPR001067">
    <property type="entry name" value="Nuc_translocat"/>
</dbReference>
<dbReference type="PROSITE" id="PS50112">
    <property type="entry name" value="PAS"/>
    <property type="match status" value="1"/>
</dbReference>
<dbReference type="Pfam" id="PF00989">
    <property type="entry name" value="PAS"/>
    <property type="match status" value="1"/>
</dbReference>
<dbReference type="GO" id="GO:0005737">
    <property type="term" value="C:cytoplasm"/>
    <property type="evidence" value="ECO:0007669"/>
    <property type="project" value="InterPro"/>
</dbReference>
<dbReference type="RefSeq" id="XP_009019553.1">
    <property type="nucleotide sequence ID" value="XM_009021305.1"/>
</dbReference>
<evidence type="ECO:0000313" key="12">
    <source>
        <dbReference type="Proteomes" id="UP000015101"/>
    </source>
</evidence>
<dbReference type="InterPro" id="IPR035965">
    <property type="entry name" value="PAS-like_dom_sf"/>
</dbReference>
<dbReference type="SMART" id="SM00353">
    <property type="entry name" value="HLH"/>
    <property type="match status" value="1"/>
</dbReference>
<dbReference type="GO" id="GO:0003700">
    <property type="term" value="F:DNA-binding transcription factor activity"/>
    <property type="evidence" value="ECO:0007669"/>
    <property type="project" value="InterPro"/>
</dbReference>
<name>T1FYK5_HELRO</name>
<keyword evidence="12" id="KW-1185">Reference proteome</keyword>
<dbReference type="Proteomes" id="UP000015101">
    <property type="component" value="Unassembled WGS sequence"/>
</dbReference>
<reference evidence="11" key="3">
    <citation type="submission" date="2015-06" db="UniProtKB">
        <authorList>
            <consortium name="EnsemblMetazoa"/>
        </authorList>
    </citation>
    <scope>IDENTIFICATION</scope>
</reference>
<evidence type="ECO:0000256" key="6">
    <source>
        <dbReference type="ARBA" id="ARBA00023242"/>
    </source>
</evidence>
<accession>T1FYK5</accession>
<dbReference type="PANTHER" id="PTHR10649:SF12">
    <property type="entry name" value="SPINELESS, ISOFORM C"/>
    <property type="match status" value="1"/>
</dbReference>
<dbReference type="EnsemblMetazoa" id="HelroT66382">
    <property type="protein sequence ID" value="HelroP66382"/>
    <property type="gene ID" value="HelroG66382"/>
</dbReference>
<dbReference type="eggNOG" id="KOG3560">
    <property type="taxonomic scope" value="Eukaryota"/>
</dbReference>
<protein>
    <recommendedName>
        <fullName evidence="13">BHLH domain-containing protein</fullName>
    </recommendedName>
</protein>
<dbReference type="OMA" id="QSIFCES"/>
<evidence type="ECO:0000256" key="1">
    <source>
        <dbReference type="ARBA" id="ARBA00004123"/>
    </source>
</evidence>
<dbReference type="STRING" id="6412.T1FYK5"/>
<dbReference type="GO" id="GO:0005667">
    <property type="term" value="C:transcription regulator complex"/>
    <property type="evidence" value="ECO:0007669"/>
    <property type="project" value="InterPro"/>
</dbReference>
<keyword evidence="5" id="KW-0804">Transcription</keyword>
<evidence type="ECO:0000256" key="2">
    <source>
        <dbReference type="ARBA" id="ARBA00022737"/>
    </source>
</evidence>
<keyword evidence="6" id="KW-0539">Nucleus</keyword>
<dbReference type="GeneID" id="20213903"/>
<organism evidence="11 12">
    <name type="scientific">Helobdella robusta</name>
    <name type="common">Californian leech</name>
    <dbReference type="NCBI Taxonomy" id="6412"/>
    <lineage>
        <taxon>Eukaryota</taxon>
        <taxon>Metazoa</taxon>
        <taxon>Spiralia</taxon>
        <taxon>Lophotrochozoa</taxon>
        <taxon>Annelida</taxon>
        <taxon>Clitellata</taxon>
        <taxon>Hirudinea</taxon>
        <taxon>Rhynchobdellida</taxon>
        <taxon>Glossiphoniidae</taxon>
        <taxon>Helobdella</taxon>
    </lineage>
</organism>
<proteinExistence type="predicted"/>
<dbReference type="PROSITE" id="PS50888">
    <property type="entry name" value="BHLH"/>
    <property type="match status" value="1"/>
</dbReference>
<dbReference type="SMART" id="SM00091">
    <property type="entry name" value="PAS"/>
    <property type="match status" value="1"/>
</dbReference>
<evidence type="ECO:0000256" key="4">
    <source>
        <dbReference type="ARBA" id="ARBA00023125"/>
    </source>
</evidence>
<dbReference type="PANTHER" id="PTHR10649">
    <property type="entry name" value="ARYL HYDROCARBON RECEPTOR"/>
    <property type="match status" value="1"/>
</dbReference>
<feature type="compositionally biased region" description="Low complexity" evidence="7">
    <location>
        <begin position="136"/>
        <end position="159"/>
    </location>
</feature>
<dbReference type="EMBL" id="AMQM01000807">
    <property type="status" value="NOT_ANNOTATED_CDS"/>
    <property type="molecule type" value="Genomic_DNA"/>
</dbReference>
<dbReference type="InterPro" id="IPR000014">
    <property type="entry name" value="PAS"/>
</dbReference>
<dbReference type="InterPro" id="IPR011598">
    <property type="entry name" value="bHLH_dom"/>
</dbReference>
<dbReference type="GO" id="GO:0003677">
    <property type="term" value="F:DNA binding"/>
    <property type="evidence" value="ECO:0007669"/>
    <property type="project" value="UniProtKB-KW"/>
</dbReference>
<dbReference type="GO" id="GO:0005634">
    <property type="term" value="C:nucleus"/>
    <property type="evidence" value="ECO:0007669"/>
    <property type="project" value="UniProtKB-SubCell"/>
</dbReference>
<dbReference type="PRINTS" id="PR00785">
    <property type="entry name" value="NCTRNSLOCATR"/>
</dbReference>
<dbReference type="InterPro" id="IPR039091">
    <property type="entry name" value="AHR/AHRR"/>
</dbReference>
<evidence type="ECO:0000256" key="3">
    <source>
        <dbReference type="ARBA" id="ARBA00023015"/>
    </source>
</evidence>
<dbReference type="InterPro" id="IPR013767">
    <property type="entry name" value="PAS_fold"/>
</dbReference>
<dbReference type="InParanoid" id="T1FYK5"/>
<dbReference type="KEGG" id="hro:HELRODRAFT_66382"/>